<dbReference type="InterPro" id="IPR009071">
    <property type="entry name" value="HMG_box_dom"/>
</dbReference>
<evidence type="ECO:0000313" key="3">
    <source>
        <dbReference type="Proteomes" id="UP000515180"/>
    </source>
</evidence>
<feature type="region of interest" description="Disordered" evidence="1">
    <location>
        <begin position="1"/>
        <end position="54"/>
    </location>
</feature>
<dbReference type="GeneID" id="105682176"/>
<protein>
    <submittedName>
        <fullName evidence="4">Protamine-like</fullName>
    </submittedName>
</protein>
<dbReference type="KEGG" id="bim:105682176"/>
<reference evidence="4" key="1">
    <citation type="submission" date="2025-08" db="UniProtKB">
        <authorList>
            <consortium name="RefSeq"/>
        </authorList>
    </citation>
    <scope>IDENTIFICATION</scope>
</reference>
<dbReference type="Proteomes" id="UP000515180">
    <property type="component" value="Unplaced"/>
</dbReference>
<evidence type="ECO:0000259" key="2">
    <source>
        <dbReference type="Pfam" id="PF00505"/>
    </source>
</evidence>
<gene>
    <name evidence="4" type="primary">LOC105682176</name>
</gene>
<keyword evidence="3" id="KW-1185">Reference proteome</keyword>
<sequence length="125" mass="15138">MDRPFDYENPNDNRNVTQQTVHQEPNPAVDNPVVERGSRRGCRRRSRRRRRKSKCVCKPRRRLILSSNPFIIFYLEMYFKTPGKRVTTVAREAGKKWCSMSESSKRKYYKLAERVRRRCSSRRRR</sequence>
<feature type="compositionally biased region" description="Polar residues" evidence="1">
    <location>
        <begin position="10"/>
        <end position="23"/>
    </location>
</feature>
<dbReference type="SUPFAM" id="SSF47095">
    <property type="entry name" value="HMG-box"/>
    <property type="match status" value="1"/>
</dbReference>
<dbReference type="CDD" id="cd00084">
    <property type="entry name" value="HMG-box_SF"/>
    <property type="match status" value="1"/>
</dbReference>
<feature type="compositionally biased region" description="Basic residues" evidence="1">
    <location>
        <begin position="39"/>
        <end position="54"/>
    </location>
</feature>
<dbReference type="GO" id="GO:0005634">
    <property type="term" value="C:nucleus"/>
    <property type="evidence" value="ECO:0007669"/>
    <property type="project" value="UniProtKB-ARBA"/>
</dbReference>
<dbReference type="AlphaFoldDB" id="A0A6P3V7U6"/>
<evidence type="ECO:0000256" key="1">
    <source>
        <dbReference type="SAM" id="MobiDB-lite"/>
    </source>
</evidence>
<organism evidence="3 4">
    <name type="scientific">Bombus impatiens</name>
    <name type="common">Bumblebee</name>
    <dbReference type="NCBI Taxonomy" id="132113"/>
    <lineage>
        <taxon>Eukaryota</taxon>
        <taxon>Metazoa</taxon>
        <taxon>Ecdysozoa</taxon>
        <taxon>Arthropoda</taxon>
        <taxon>Hexapoda</taxon>
        <taxon>Insecta</taxon>
        <taxon>Pterygota</taxon>
        <taxon>Neoptera</taxon>
        <taxon>Endopterygota</taxon>
        <taxon>Hymenoptera</taxon>
        <taxon>Apocrita</taxon>
        <taxon>Aculeata</taxon>
        <taxon>Apoidea</taxon>
        <taxon>Anthophila</taxon>
        <taxon>Apidae</taxon>
        <taxon>Bombus</taxon>
        <taxon>Pyrobombus</taxon>
    </lineage>
</organism>
<dbReference type="Gene3D" id="1.10.30.10">
    <property type="entry name" value="High mobility group box domain"/>
    <property type="match status" value="1"/>
</dbReference>
<accession>A0A6P3V7U6</accession>
<evidence type="ECO:0000313" key="4">
    <source>
        <dbReference type="RefSeq" id="XP_012250254.1"/>
    </source>
</evidence>
<dbReference type="OrthoDB" id="7691468at2759"/>
<dbReference type="Pfam" id="PF00505">
    <property type="entry name" value="HMG_box"/>
    <property type="match status" value="1"/>
</dbReference>
<proteinExistence type="predicted"/>
<feature type="domain" description="HMG box" evidence="2">
    <location>
        <begin position="73"/>
        <end position="118"/>
    </location>
</feature>
<dbReference type="InterPro" id="IPR036910">
    <property type="entry name" value="HMG_box_dom_sf"/>
</dbReference>
<dbReference type="RefSeq" id="XP_012250254.1">
    <property type="nucleotide sequence ID" value="XM_012394831.3"/>
</dbReference>
<name>A0A6P3V7U6_BOMIM</name>